<dbReference type="Proteomes" id="UP001501523">
    <property type="component" value="Unassembled WGS sequence"/>
</dbReference>
<comment type="caution">
    <text evidence="2">The sequence shown here is derived from an EMBL/GenBank/DDBJ whole genome shotgun (WGS) entry which is preliminary data.</text>
</comment>
<proteinExistence type="predicted"/>
<dbReference type="Gene3D" id="2.60.120.10">
    <property type="entry name" value="Jelly Rolls"/>
    <property type="match status" value="1"/>
</dbReference>
<dbReference type="RefSeq" id="WP_343786644.1">
    <property type="nucleotide sequence ID" value="NZ_BAAAEU010000001.1"/>
</dbReference>
<accession>A0ABP3TIP2</accession>
<dbReference type="InterPro" id="IPR011051">
    <property type="entry name" value="RmlC_Cupin_sf"/>
</dbReference>
<name>A0ABP3TIP2_9GAMM</name>
<feature type="domain" description="ChrR-like cupin" evidence="1">
    <location>
        <begin position="21"/>
        <end position="106"/>
    </location>
</feature>
<reference evidence="3" key="1">
    <citation type="journal article" date="2019" name="Int. J. Syst. Evol. Microbiol.">
        <title>The Global Catalogue of Microorganisms (GCM) 10K type strain sequencing project: providing services to taxonomists for standard genome sequencing and annotation.</title>
        <authorList>
            <consortium name="The Broad Institute Genomics Platform"/>
            <consortium name="The Broad Institute Genome Sequencing Center for Infectious Disease"/>
            <person name="Wu L."/>
            <person name="Ma J."/>
        </authorList>
    </citation>
    <scope>NUCLEOTIDE SEQUENCE [LARGE SCALE GENOMIC DNA]</scope>
    <source>
        <strain evidence="3">JCM 15421</strain>
    </source>
</reference>
<dbReference type="EMBL" id="BAAAEU010000001">
    <property type="protein sequence ID" value="GAA0706205.1"/>
    <property type="molecule type" value="Genomic_DNA"/>
</dbReference>
<keyword evidence="3" id="KW-1185">Reference proteome</keyword>
<evidence type="ECO:0000259" key="1">
    <source>
        <dbReference type="Pfam" id="PF12973"/>
    </source>
</evidence>
<dbReference type="InterPro" id="IPR014710">
    <property type="entry name" value="RmlC-like_jellyroll"/>
</dbReference>
<organism evidence="2 3">
    <name type="scientific">Dokdonella soli</name>
    <dbReference type="NCBI Taxonomy" id="529810"/>
    <lineage>
        <taxon>Bacteria</taxon>
        <taxon>Pseudomonadati</taxon>
        <taxon>Pseudomonadota</taxon>
        <taxon>Gammaproteobacteria</taxon>
        <taxon>Lysobacterales</taxon>
        <taxon>Rhodanobacteraceae</taxon>
        <taxon>Dokdonella</taxon>
    </lineage>
</organism>
<protein>
    <recommendedName>
        <fullName evidence="1">ChrR-like cupin domain-containing protein</fullName>
    </recommendedName>
</protein>
<dbReference type="Pfam" id="PF12973">
    <property type="entry name" value="Cupin_7"/>
    <property type="match status" value="1"/>
</dbReference>
<evidence type="ECO:0000313" key="3">
    <source>
        <dbReference type="Proteomes" id="UP001501523"/>
    </source>
</evidence>
<gene>
    <name evidence="2" type="ORF">GCM10009105_04220</name>
</gene>
<sequence>MTRLSRPEPQSLIEYAPARIASSADLPWIPISPEKSWKPLRFFADDRGFVQLFRMEPGTMSPLQRHTGEVHAFNLGGQRQLCTGEVIGPGDYVYERPGNIDTWKVVGDEPLTVLVVVMGRVEFLGPDHGVTGHLSAQTQLQTYHAHCGQHGLPVLNLVE</sequence>
<dbReference type="InterPro" id="IPR025979">
    <property type="entry name" value="ChrR-like_cupin_dom"/>
</dbReference>
<dbReference type="SUPFAM" id="SSF51182">
    <property type="entry name" value="RmlC-like cupins"/>
    <property type="match status" value="1"/>
</dbReference>
<evidence type="ECO:0000313" key="2">
    <source>
        <dbReference type="EMBL" id="GAA0706205.1"/>
    </source>
</evidence>